<evidence type="ECO:0000313" key="2">
    <source>
        <dbReference type="EnsemblMetazoa" id="PPA46931.1"/>
    </source>
</evidence>
<evidence type="ECO:0000259" key="1">
    <source>
        <dbReference type="PROSITE" id="PS50191"/>
    </source>
</evidence>
<dbReference type="EnsemblMetazoa" id="PPA46931.1">
    <property type="protein sequence ID" value="PPA46931.1"/>
    <property type="gene ID" value="WBGene00304710"/>
</dbReference>
<reference evidence="2" key="2">
    <citation type="submission" date="2022-06" db="UniProtKB">
        <authorList>
            <consortium name="EnsemblMetazoa"/>
        </authorList>
    </citation>
    <scope>IDENTIFICATION</scope>
    <source>
        <strain evidence="2">PS312</strain>
    </source>
</reference>
<dbReference type="Proteomes" id="UP000005239">
    <property type="component" value="Unassembled WGS sequence"/>
</dbReference>
<dbReference type="InterPro" id="IPR053302">
    <property type="entry name" value="CRAL-TRIO_domain"/>
</dbReference>
<reference evidence="3" key="1">
    <citation type="journal article" date="2008" name="Nat. Genet.">
        <title>The Pristionchus pacificus genome provides a unique perspective on nematode lifestyle and parasitism.</title>
        <authorList>
            <person name="Dieterich C."/>
            <person name="Clifton S.W."/>
            <person name="Schuster L.N."/>
            <person name="Chinwalla A."/>
            <person name="Delehaunty K."/>
            <person name="Dinkelacker I."/>
            <person name="Fulton L."/>
            <person name="Fulton R."/>
            <person name="Godfrey J."/>
            <person name="Minx P."/>
            <person name="Mitreva M."/>
            <person name="Roeseler W."/>
            <person name="Tian H."/>
            <person name="Witte H."/>
            <person name="Yang S.P."/>
            <person name="Wilson R.K."/>
            <person name="Sommer R.J."/>
        </authorList>
    </citation>
    <scope>NUCLEOTIDE SEQUENCE [LARGE SCALE GENOMIC DNA]</scope>
    <source>
        <strain evidence="3">PS312</strain>
    </source>
</reference>
<sequence>IDLDELKLHPSLISIVTGPYRILWATCYMNYPEWLNTVLIVNCPPFTSLLWRAISPLLPERTRNKVRICCSSSEAKVVVRSFVSASHLPVQWG</sequence>
<organism evidence="2 3">
    <name type="scientific">Pristionchus pacificus</name>
    <name type="common">Parasitic nematode worm</name>
    <dbReference type="NCBI Taxonomy" id="54126"/>
    <lineage>
        <taxon>Eukaryota</taxon>
        <taxon>Metazoa</taxon>
        <taxon>Ecdysozoa</taxon>
        <taxon>Nematoda</taxon>
        <taxon>Chromadorea</taxon>
        <taxon>Rhabditida</taxon>
        <taxon>Rhabditina</taxon>
        <taxon>Diplogasteromorpha</taxon>
        <taxon>Diplogasteroidea</taxon>
        <taxon>Neodiplogasteridae</taxon>
        <taxon>Pristionchus</taxon>
    </lineage>
</organism>
<dbReference type="OrthoDB" id="5834935at2759"/>
<dbReference type="InterPro" id="IPR036865">
    <property type="entry name" value="CRAL-TRIO_dom_sf"/>
</dbReference>
<feature type="domain" description="CRAL-TRIO" evidence="1">
    <location>
        <begin position="1"/>
        <end position="93"/>
    </location>
</feature>
<accession>A0A8R1V2Y1</accession>
<proteinExistence type="predicted"/>
<dbReference type="PANTHER" id="PTHR47159:SF4">
    <property type="entry name" value="CRAL-TRIO DOMAIN-CONTAINING PROTEIN"/>
    <property type="match status" value="1"/>
</dbReference>
<dbReference type="Gene3D" id="3.40.525.10">
    <property type="entry name" value="CRAL-TRIO lipid binding domain"/>
    <property type="match status" value="1"/>
</dbReference>
<evidence type="ECO:0000313" key="3">
    <source>
        <dbReference type="Proteomes" id="UP000005239"/>
    </source>
</evidence>
<dbReference type="PROSITE" id="PS50191">
    <property type="entry name" value="CRAL_TRIO"/>
    <property type="match status" value="1"/>
</dbReference>
<gene>
    <name evidence="2" type="primary">WBGene00304710</name>
</gene>
<dbReference type="PANTHER" id="PTHR47159">
    <property type="entry name" value="PROTEIN CBG07705-RELATED"/>
    <property type="match status" value="1"/>
</dbReference>
<dbReference type="Pfam" id="PF00650">
    <property type="entry name" value="CRAL_TRIO"/>
    <property type="match status" value="1"/>
</dbReference>
<keyword evidence="3" id="KW-1185">Reference proteome</keyword>
<dbReference type="CDD" id="cd00170">
    <property type="entry name" value="SEC14"/>
    <property type="match status" value="1"/>
</dbReference>
<dbReference type="AlphaFoldDB" id="A0A8R1V2Y1"/>
<name>A0A8R1V2Y1_PRIPA</name>
<dbReference type="SUPFAM" id="SSF52087">
    <property type="entry name" value="CRAL/TRIO domain"/>
    <property type="match status" value="1"/>
</dbReference>
<protein>
    <recommendedName>
        <fullName evidence="1">CRAL-TRIO domain-containing protein</fullName>
    </recommendedName>
</protein>
<dbReference type="InterPro" id="IPR001251">
    <property type="entry name" value="CRAL-TRIO_dom"/>
</dbReference>